<dbReference type="AlphaFoldDB" id="V9DW47"/>
<dbReference type="Proteomes" id="UP000018721">
    <property type="component" value="Unassembled WGS sequence"/>
</dbReference>
<keyword evidence="2" id="KW-1185">Reference proteome</keyword>
<evidence type="ECO:0000313" key="2">
    <source>
        <dbReference type="Proteomes" id="UP000018721"/>
    </source>
</evidence>
<comment type="caution">
    <text evidence="1">The sequence shown here is derived from an EMBL/GenBank/DDBJ whole genome shotgun (WGS) entry which is preliminary data.</text>
</comment>
<gene>
    <name evidence="1" type="ORF">F443_22637</name>
</gene>
<sequence length="84" mass="9144">MRYFCRPIAIENAAQIDISTHNLSPASSSFTPAATSLCISAAHHTDGQRSTTRTLRLCDVFLPSVDGDGINDEQSISLDFNPEF</sequence>
<organism evidence="1 2">
    <name type="scientific">Phytophthora nicotianae P1569</name>
    <dbReference type="NCBI Taxonomy" id="1317065"/>
    <lineage>
        <taxon>Eukaryota</taxon>
        <taxon>Sar</taxon>
        <taxon>Stramenopiles</taxon>
        <taxon>Oomycota</taxon>
        <taxon>Peronosporomycetes</taxon>
        <taxon>Peronosporales</taxon>
        <taxon>Peronosporaceae</taxon>
        <taxon>Phytophthora</taxon>
    </lineage>
</organism>
<evidence type="ECO:0000313" key="1">
    <source>
        <dbReference type="EMBL" id="ETI30242.1"/>
    </source>
</evidence>
<reference evidence="1 2" key="1">
    <citation type="submission" date="2013-11" db="EMBL/GenBank/DDBJ databases">
        <title>The Genome Sequence of Phytophthora parasitica P1569.</title>
        <authorList>
            <consortium name="The Broad Institute Genomics Platform"/>
            <person name="Russ C."/>
            <person name="Tyler B."/>
            <person name="Panabieres F."/>
            <person name="Shan W."/>
            <person name="Tripathy S."/>
            <person name="Grunwald N."/>
            <person name="Machado M."/>
            <person name="Johnson C.S."/>
            <person name="Arredondo F."/>
            <person name="Hong C."/>
            <person name="Coffey M."/>
            <person name="Young S.K."/>
            <person name="Zeng Q."/>
            <person name="Gargeya S."/>
            <person name="Fitzgerald M."/>
            <person name="Abouelleil A."/>
            <person name="Alvarado L."/>
            <person name="Chapman S.B."/>
            <person name="Gainer-Dewar J."/>
            <person name="Goldberg J."/>
            <person name="Griggs A."/>
            <person name="Gujja S."/>
            <person name="Hansen M."/>
            <person name="Howarth C."/>
            <person name="Imamovic A."/>
            <person name="Ireland A."/>
            <person name="Larimer J."/>
            <person name="McCowan C."/>
            <person name="Murphy C."/>
            <person name="Pearson M."/>
            <person name="Poon T.W."/>
            <person name="Priest M."/>
            <person name="Roberts A."/>
            <person name="Saif S."/>
            <person name="Shea T."/>
            <person name="Sykes S."/>
            <person name="Wortman J."/>
            <person name="Nusbaum C."/>
            <person name="Birren B."/>
        </authorList>
    </citation>
    <scope>NUCLEOTIDE SEQUENCE [LARGE SCALE GENOMIC DNA]</scope>
    <source>
        <strain evidence="1 2">P1569</strain>
    </source>
</reference>
<proteinExistence type="predicted"/>
<dbReference type="HOGENOM" id="CLU_2532422_0_0_1"/>
<accession>V9DW47</accession>
<dbReference type="EMBL" id="ANIZ01004284">
    <property type="protein sequence ID" value="ETI30242.1"/>
    <property type="molecule type" value="Genomic_DNA"/>
</dbReference>
<name>V9DW47_PHYNI</name>
<protein>
    <submittedName>
        <fullName evidence="1">Uncharacterized protein</fullName>
    </submittedName>
</protein>